<proteinExistence type="predicted"/>
<evidence type="ECO:0000256" key="4">
    <source>
        <dbReference type="SAM" id="MobiDB-lite"/>
    </source>
</evidence>
<comment type="subcellular location">
    <subcellularLocation>
        <location evidence="1">Membrane</location>
    </subcellularLocation>
</comment>
<accession>X1RP21</accession>
<keyword evidence="3" id="KW-0472">Membrane</keyword>
<protein>
    <recommendedName>
        <fullName evidence="5">NolW-like domain-containing protein</fullName>
    </recommendedName>
</protein>
<comment type="caution">
    <text evidence="6">The sequence shown here is derived from an EMBL/GenBank/DDBJ whole genome shotgun (WGS) entry which is preliminary data.</text>
</comment>
<dbReference type="Gene3D" id="3.30.1370.120">
    <property type="match status" value="3"/>
</dbReference>
<dbReference type="InterPro" id="IPR038591">
    <property type="entry name" value="NolW-like_sf"/>
</dbReference>
<dbReference type="EMBL" id="BARW01008260">
    <property type="protein sequence ID" value="GAI82408.1"/>
    <property type="molecule type" value="Genomic_DNA"/>
</dbReference>
<dbReference type="InterPro" id="IPR050810">
    <property type="entry name" value="Bact_Secretion_Sys_Channel"/>
</dbReference>
<dbReference type="GO" id="GO:0015627">
    <property type="term" value="C:type II protein secretion system complex"/>
    <property type="evidence" value="ECO:0007669"/>
    <property type="project" value="TreeGrafter"/>
</dbReference>
<evidence type="ECO:0000256" key="3">
    <source>
        <dbReference type="ARBA" id="ARBA00023136"/>
    </source>
</evidence>
<dbReference type="PANTHER" id="PTHR30332">
    <property type="entry name" value="PROBABLE GENERAL SECRETION PATHWAY PROTEIN D"/>
    <property type="match status" value="1"/>
</dbReference>
<dbReference type="GO" id="GO:0016020">
    <property type="term" value="C:membrane"/>
    <property type="evidence" value="ECO:0007669"/>
    <property type="project" value="UniProtKB-SubCell"/>
</dbReference>
<organism evidence="6">
    <name type="scientific">marine sediment metagenome</name>
    <dbReference type="NCBI Taxonomy" id="412755"/>
    <lineage>
        <taxon>unclassified sequences</taxon>
        <taxon>metagenomes</taxon>
        <taxon>ecological metagenomes</taxon>
    </lineage>
</organism>
<feature type="non-terminal residue" evidence="6">
    <location>
        <position position="360"/>
    </location>
</feature>
<feature type="compositionally biased region" description="Low complexity" evidence="4">
    <location>
        <begin position="194"/>
        <end position="205"/>
    </location>
</feature>
<feature type="region of interest" description="Disordered" evidence="4">
    <location>
        <begin position="194"/>
        <end position="232"/>
    </location>
</feature>
<keyword evidence="2" id="KW-0732">Signal</keyword>
<evidence type="ECO:0000256" key="2">
    <source>
        <dbReference type="ARBA" id="ARBA00022729"/>
    </source>
</evidence>
<reference evidence="6" key="1">
    <citation type="journal article" date="2014" name="Front. Microbiol.">
        <title>High frequency of phylogenetically diverse reductive dehalogenase-homologous genes in deep subseafloor sedimentary metagenomes.</title>
        <authorList>
            <person name="Kawai M."/>
            <person name="Futagami T."/>
            <person name="Toyoda A."/>
            <person name="Takaki Y."/>
            <person name="Nishi S."/>
            <person name="Hori S."/>
            <person name="Arai W."/>
            <person name="Tsubouchi T."/>
            <person name="Morono Y."/>
            <person name="Uchiyama I."/>
            <person name="Ito T."/>
            <person name="Fujiyama A."/>
            <person name="Inagaki F."/>
            <person name="Takami H."/>
        </authorList>
    </citation>
    <scope>NUCLEOTIDE SEQUENCE</scope>
    <source>
        <strain evidence="6">Expedition CK06-06</strain>
    </source>
</reference>
<feature type="domain" description="NolW-like" evidence="5">
    <location>
        <begin position="297"/>
        <end position="354"/>
    </location>
</feature>
<name>X1RP21_9ZZZZ</name>
<evidence type="ECO:0000259" key="5">
    <source>
        <dbReference type="Pfam" id="PF03958"/>
    </source>
</evidence>
<dbReference type="Pfam" id="PF03958">
    <property type="entry name" value="Secretin_N"/>
    <property type="match status" value="1"/>
</dbReference>
<dbReference type="AlphaFoldDB" id="X1RP21"/>
<feature type="compositionally biased region" description="Low complexity" evidence="4">
    <location>
        <begin position="213"/>
        <end position="226"/>
    </location>
</feature>
<sequence length="360" mass="39536">AKIENKNQIVQKFFKLENYSPSQMGQIVGPLLSETGYVSAEKLPRSKALQKIYSALRMKGYIAEQTDGTIFLKPITDAARLGEVPTITDDYPLAMIENKEQVVQKFFNLKNYSPSQMGQIILPLIGEYGYVSADEGTGSLFVIDTVKSLMRIDLIIKQFDVVEVEEIITEIFEIRHGDPAEIVELLQTLLGDGSSSVRGPSRGRGPFPPSRPGPSSSSSSKSKSGGAATSVTVGTSRTPALLIAEPTYSWIIAKATAEDLKQISEWIEKLDKAVPTLFIDQPLAKIENKNQIVQKFFKLENYSPSQMGQIVGPLLSETGYVSADETTGNLLVIDTVENLLRIEMIIEQFDVPEARANSGL</sequence>
<feature type="non-terminal residue" evidence="6">
    <location>
        <position position="1"/>
    </location>
</feature>
<dbReference type="GO" id="GO:0009306">
    <property type="term" value="P:protein secretion"/>
    <property type="evidence" value="ECO:0007669"/>
    <property type="project" value="TreeGrafter"/>
</dbReference>
<evidence type="ECO:0000256" key="1">
    <source>
        <dbReference type="ARBA" id="ARBA00004370"/>
    </source>
</evidence>
<dbReference type="PANTHER" id="PTHR30332:SF24">
    <property type="entry name" value="SECRETIN GSPD-RELATED"/>
    <property type="match status" value="1"/>
</dbReference>
<evidence type="ECO:0000313" key="6">
    <source>
        <dbReference type="EMBL" id="GAI82408.1"/>
    </source>
</evidence>
<dbReference type="InterPro" id="IPR005644">
    <property type="entry name" value="NolW-like"/>
</dbReference>
<gene>
    <name evidence="6" type="ORF">S12H4_16990</name>
</gene>